<dbReference type="EMBL" id="WWVF01000068">
    <property type="protein sequence ID" value="MZS91078.1"/>
    <property type="molecule type" value="Genomic_DNA"/>
</dbReference>
<sequence length="171" mass="18904">MLNSYKYEEVFMEKNENEELLEQSPAEIQQEDTQKIAKSGEEEPDTEEQKVSNGRFILWSLAGVYLLYTSYSLCKGYVTGEEGTSMGFMLAGIAFAAIGAGLLFFGIKNMLSEEKIKKAKAAKNAAMEAAAGGELKKEDASGQNRSMSIAERANMVKNLEDEEEDGENEKE</sequence>
<name>A0A6L8XZE8_9FIRM</name>
<accession>A0A6L8XZE8</accession>
<reference evidence="3 4" key="1">
    <citation type="journal article" date="2019" name="Nat. Med.">
        <title>A library of human gut bacterial isolates paired with longitudinal multiomics data enables mechanistic microbiome research.</title>
        <authorList>
            <person name="Poyet M."/>
            <person name="Groussin M."/>
            <person name="Gibbons S.M."/>
            <person name="Avila-Pacheco J."/>
            <person name="Jiang X."/>
            <person name="Kearney S.M."/>
            <person name="Perrotta A.R."/>
            <person name="Berdy B."/>
            <person name="Zhao S."/>
            <person name="Lieberman T.D."/>
            <person name="Swanson P.K."/>
            <person name="Smith M."/>
            <person name="Roesemann S."/>
            <person name="Alexander J.E."/>
            <person name="Rich S.A."/>
            <person name="Livny J."/>
            <person name="Vlamakis H."/>
            <person name="Clish C."/>
            <person name="Bullock K."/>
            <person name="Deik A."/>
            <person name="Scott J."/>
            <person name="Pierce K.A."/>
            <person name="Xavier R.J."/>
            <person name="Alm E.J."/>
        </authorList>
    </citation>
    <scope>NUCLEOTIDE SEQUENCE [LARGE SCALE GENOMIC DNA]</scope>
    <source>
        <strain evidence="3 4">BIOML-A12</strain>
    </source>
</reference>
<evidence type="ECO:0000313" key="4">
    <source>
        <dbReference type="Proteomes" id="UP000477156"/>
    </source>
</evidence>
<protein>
    <submittedName>
        <fullName evidence="3">Uncharacterized protein</fullName>
    </submittedName>
</protein>
<feature type="region of interest" description="Disordered" evidence="1">
    <location>
        <begin position="21"/>
        <end position="49"/>
    </location>
</feature>
<evidence type="ECO:0000256" key="2">
    <source>
        <dbReference type="SAM" id="Phobius"/>
    </source>
</evidence>
<feature type="transmembrane region" description="Helical" evidence="2">
    <location>
        <begin position="56"/>
        <end position="73"/>
    </location>
</feature>
<dbReference type="AlphaFoldDB" id="A0A6L8XZE8"/>
<comment type="caution">
    <text evidence="3">The sequence shown here is derived from an EMBL/GenBank/DDBJ whole genome shotgun (WGS) entry which is preliminary data.</text>
</comment>
<dbReference type="Proteomes" id="UP000477156">
    <property type="component" value="Unassembled WGS sequence"/>
</dbReference>
<evidence type="ECO:0000313" key="3">
    <source>
        <dbReference type="EMBL" id="MZS91078.1"/>
    </source>
</evidence>
<dbReference type="OrthoDB" id="1829199at2"/>
<keyword evidence="2" id="KW-0812">Transmembrane</keyword>
<gene>
    <name evidence="3" type="ORF">GT712_19060</name>
</gene>
<keyword evidence="2" id="KW-1133">Transmembrane helix</keyword>
<feature type="region of interest" description="Disordered" evidence="1">
    <location>
        <begin position="130"/>
        <end position="171"/>
    </location>
</feature>
<feature type="transmembrane region" description="Helical" evidence="2">
    <location>
        <begin position="85"/>
        <end position="107"/>
    </location>
</feature>
<evidence type="ECO:0000256" key="1">
    <source>
        <dbReference type="SAM" id="MobiDB-lite"/>
    </source>
</evidence>
<feature type="compositionally biased region" description="Basic and acidic residues" evidence="1">
    <location>
        <begin position="32"/>
        <end position="41"/>
    </location>
</feature>
<proteinExistence type="predicted"/>
<keyword evidence="2" id="KW-0472">Membrane</keyword>
<organism evidence="3 4">
    <name type="scientific">Blautia wexlerae</name>
    <dbReference type="NCBI Taxonomy" id="418240"/>
    <lineage>
        <taxon>Bacteria</taxon>
        <taxon>Bacillati</taxon>
        <taxon>Bacillota</taxon>
        <taxon>Clostridia</taxon>
        <taxon>Lachnospirales</taxon>
        <taxon>Lachnospiraceae</taxon>
        <taxon>Blautia</taxon>
    </lineage>
</organism>
<feature type="compositionally biased region" description="Acidic residues" evidence="1">
    <location>
        <begin position="160"/>
        <end position="171"/>
    </location>
</feature>